<sequence>MKYLDEYRDPHLARRLLTGLRATATRPWTIMEVCGGQTHTIVRQGIDELLPAGMRMIHGP</sequence>
<name>A0ABW3MNP7_9PSEU</name>
<dbReference type="InterPro" id="IPR002780">
    <property type="entry name" value="Hyd_form_HypD"/>
</dbReference>
<feature type="non-terminal residue" evidence="1">
    <location>
        <position position="60"/>
    </location>
</feature>
<organism evidence="1 2">
    <name type="scientific">Kibdelosporangium lantanae</name>
    <dbReference type="NCBI Taxonomy" id="1497396"/>
    <lineage>
        <taxon>Bacteria</taxon>
        <taxon>Bacillati</taxon>
        <taxon>Actinomycetota</taxon>
        <taxon>Actinomycetes</taxon>
        <taxon>Pseudonocardiales</taxon>
        <taxon>Pseudonocardiaceae</taxon>
        <taxon>Kibdelosporangium</taxon>
    </lineage>
</organism>
<proteinExistence type="predicted"/>
<keyword evidence="2" id="KW-1185">Reference proteome</keyword>
<dbReference type="EMBL" id="JBHTIS010004298">
    <property type="protein sequence ID" value="MFD1052292.1"/>
    <property type="molecule type" value="Genomic_DNA"/>
</dbReference>
<dbReference type="InterPro" id="IPR042243">
    <property type="entry name" value="HypD_1"/>
</dbReference>
<dbReference type="Gene3D" id="3.40.50.11750">
    <property type="entry name" value="HypD, alpha/beta domain 1"/>
    <property type="match status" value="1"/>
</dbReference>
<evidence type="ECO:0000313" key="1">
    <source>
        <dbReference type="EMBL" id="MFD1052292.1"/>
    </source>
</evidence>
<comment type="caution">
    <text evidence="1">The sequence shown here is derived from an EMBL/GenBank/DDBJ whole genome shotgun (WGS) entry which is preliminary data.</text>
</comment>
<accession>A0ABW3MNP7</accession>
<evidence type="ECO:0000313" key="2">
    <source>
        <dbReference type="Proteomes" id="UP001597045"/>
    </source>
</evidence>
<protein>
    <submittedName>
        <fullName evidence="1">Hydrogenase formation protein HypD</fullName>
    </submittedName>
</protein>
<dbReference type="Proteomes" id="UP001597045">
    <property type="component" value="Unassembled WGS sequence"/>
</dbReference>
<gene>
    <name evidence="1" type="ORF">ACFQ1S_45305</name>
</gene>
<dbReference type="Pfam" id="PF01924">
    <property type="entry name" value="HypD"/>
    <property type="match status" value="1"/>
</dbReference>
<reference evidence="2" key="1">
    <citation type="journal article" date="2019" name="Int. J. Syst. Evol. Microbiol.">
        <title>The Global Catalogue of Microorganisms (GCM) 10K type strain sequencing project: providing services to taxonomists for standard genome sequencing and annotation.</title>
        <authorList>
            <consortium name="The Broad Institute Genomics Platform"/>
            <consortium name="The Broad Institute Genome Sequencing Center for Infectious Disease"/>
            <person name="Wu L."/>
            <person name="Ma J."/>
        </authorList>
    </citation>
    <scope>NUCLEOTIDE SEQUENCE [LARGE SCALE GENOMIC DNA]</scope>
    <source>
        <strain evidence="2">JCM 31486</strain>
    </source>
</reference>
<dbReference type="PANTHER" id="PTHR30149:SF0">
    <property type="entry name" value="HYDROGENASE MATURATION FACTOR HYPD"/>
    <property type="match status" value="1"/>
</dbReference>
<dbReference type="PANTHER" id="PTHR30149">
    <property type="entry name" value="HYDROGENASE PROTEIN ASSEMBLY PROTEIN HYPD"/>
    <property type="match status" value="1"/>
</dbReference>